<protein>
    <submittedName>
        <fullName evidence="1">Uncharacterized protein</fullName>
    </submittedName>
</protein>
<name>A0A9R1QN10_TRITD</name>
<dbReference type="EMBL" id="LT934116">
    <property type="protein sequence ID" value="VAH80454.1"/>
    <property type="molecule type" value="Genomic_DNA"/>
</dbReference>
<organism evidence="1 2">
    <name type="scientific">Triticum turgidum subsp. durum</name>
    <name type="common">Durum wheat</name>
    <name type="synonym">Triticum durum</name>
    <dbReference type="NCBI Taxonomy" id="4567"/>
    <lineage>
        <taxon>Eukaryota</taxon>
        <taxon>Viridiplantae</taxon>
        <taxon>Streptophyta</taxon>
        <taxon>Embryophyta</taxon>
        <taxon>Tracheophyta</taxon>
        <taxon>Spermatophyta</taxon>
        <taxon>Magnoliopsida</taxon>
        <taxon>Liliopsida</taxon>
        <taxon>Poales</taxon>
        <taxon>Poaceae</taxon>
        <taxon>BOP clade</taxon>
        <taxon>Pooideae</taxon>
        <taxon>Triticodae</taxon>
        <taxon>Triticeae</taxon>
        <taxon>Triticinae</taxon>
        <taxon>Triticum</taxon>
    </lineage>
</organism>
<dbReference type="Proteomes" id="UP000324705">
    <property type="component" value="Chromosome 3B"/>
</dbReference>
<proteinExistence type="predicted"/>
<sequence length="101" mass="10766">MVKEAVHRMLAEVARRHGAGRKVVVVTTFSTAHFEGDCDKAGACLKAVAANAGVGPLRFAVLDVTKLVNQYPDGHPGLHMRSDPFVGGTDSLSRVQNDCVH</sequence>
<keyword evidence="2" id="KW-1185">Reference proteome</keyword>
<dbReference type="AlphaFoldDB" id="A0A9R1QN10"/>
<reference evidence="1 2" key="1">
    <citation type="submission" date="2017-09" db="EMBL/GenBank/DDBJ databases">
        <authorList>
            <consortium name="International Durum Wheat Genome Sequencing Consortium (IDWGSC)"/>
            <person name="Milanesi L."/>
        </authorList>
    </citation>
    <scope>NUCLEOTIDE SEQUENCE [LARGE SCALE GENOMIC DNA]</scope>
    <source>
        <strain evidence="2">cv. Svevo</strain>
    </source>
</reference>
<evidence type="ECO:0000313" key="1">
    <source>
        <dbReference type="EMBL" id="VAH80454.1"/>
    </source>
</evidence>
<dbReference type="Gramene" id="TRITD3Bv1G181340.1">
    <property type="protein sequence ID" value="TRITD3Bv1G181340.1"/>
    <property type="gene ID" value="TRITD3Bv1G181340"/>
</dbReference>
<evidence type="ECO:0000313" key="2">
    <source>
        <dbReference type="Proteomes" id="UP000324705"/>
    </source>
</evidence>
<gene>
    <name evidence="1" type="ORF">TRITD_3Bv1G181340</name>
</gene>
<accession>A0A9R1QN10</accession>